<evidence type="ECO:0000313" key="2">
    <source>
        <dbReference type="Proteomes" id="UP000217277"/>
    </source>
</evidence>
<protein>
    <submittedName>
        <fullName evidence="1">Uncharacterized protein</fullName>
    </submittedName>
</protein>
<sequence length="38" mass="4508">MKPFLNDPAPVLWRIKDYAKLTLPFFALFLFANILRLL</sequence>
<reference evidence="1" key="1">
    <citation type="submission" date="2015-03" db="EMBL/GenBank/DDBJ databases">
        <authorList>
            <person name="Xie B.-B."/>
            <person name="Rong J.-C."/>
            <person name="Qin Q.-L."/>
            <person name="Zhang Y.-Z."/>
        </authorList>
    </citation>
    <scope>NUCLEOTIDE SEQUENCE</scope>
    <source>
        <strain evidence="1">DSM 14585</strain>
    </source>
</reference>
<proteinExistence type="predicted"/>
<keyword evidence="2" id="KW-1185">Reference proteome</keyword>
<dbReference type="EMBL" id="CP011011">
    <property type="protein sequence ID" value="ATC82247.1"/>
    <property type="molecule type" value="Genomic_DNA"/>
</dbReference>
<accession>A0ACA8DVR8</accession>
<gene>
    <name evidence="1" type="ORF">PAGA_a1899</name>
</gene>
<dbReference type="Proteomes" id="UP000217277">
    <property type="component" value="Chromosome I"/>
</dbReference>
<name>A0ACA8DVR8_9GAMM</name>
<organism evidence="1 2">
    <name type="scientific">Pseudoalteromonas agarivorans DSM 14585</name>
    <dbReference type="NCBI Taxonomy" id="1312369"/>
    <lineage>
        <taxon>Bacteria</taxon>
        <taxon>Pseudomonadati</taxon>
        <taxon>Pseudomonadota</taxon>
        <taxon>Gammaproteobacteria</taxon>
        <taxon>Alteromonadales</taxon>
        <taxon>Pseudoalteromonadaceae</taxon>
        <taxon>Pseudoalteromonas</taxon>
    </lineage>
</organism>
<evidence type="ECO:0000313" key="1">
    <source>
        <dbReference type="EMBL" id="ATC82247.1"/>
    </source>
</evidence>